<name>A0A7J6DNV2_CANSA</name>
<evidence type="ECO:0008006" key="3">
    <source>
        <dbReference type="Google" id="ProtNLM"/>
    </source>
</evidence>
<proteinExistence type="predicted"/>
<organism evidence="1 2">
    <name type="scientific">Cannabis sativa</name>
    <name type="common">Hemp</name>
    <name type="synonym">Marijuana</name>
    <dbReference type="NCBI Taxonomy" id="3483"/>
    <lineage>
        <taxon>Eukaryota</taxon>
        <taxon>Viridiplantae</taxon>
        <taxon>Streptophyta</taxon>
        <taxon>Embryophyta</taxon>
        <taxon>Tracheophyta</taxon>
        <taxon>Spermatophyta</taxon>
        <taxon>Magnoliopsida</taxon>
        <taxon>eudicotyledons</taxon>
        <taxon>Gunneridae</taxon>
        <taxon>Pentapetalae</taxon>
        <taxon>rosids</taxon>
        <taxon>fabids</taxon>
        <taxon>Rosales</taxon>
        <taxon>Cannabaceae</taxon>
        <taxon>Cannabis</taxon>
    </lineage>
</organism>
<accession>A0A7J6DNV2</accession>
<dbReference type="GO" id="GO:0098542">
    <property type="term" value="P:defense response to other organism"/>
    <property type="evidence" value="ECO:0007669"/>
    <property type="project" value="TreeGrafter"/>
</dbReference>
<dbReference type="EMBL" id="JAATIP010000646">
    <property type="protein sequence ID" value="KAF4347784.1"/>
    <property type="molecule type" value="Genomic_DNA"/>
</dbReference>
<dbReference type="InterPro" id="IPR027417">
    <property type="entry name" value="P-loop_NTPase"/>
</dbReference>
<sequence length="233" mass="26134">MEQIEQTLGSFLKAPESIHGDETYQIRGLTSQDFNPTEIIGMEEDVKKIKGWIFDTNEALQQVAIVGMGDWGKPRSPRKYFTILKCDNEETLMRYMLERSGKHVSGIGSACQLLGEVQHVLADNACLIVMDDVWQVDVVWWTNLGASDMGVESSRIHKPEPLNDEHSWTLFSKFAFSSRKGICSDPNLEELGKGITKKCGGLPLAIKTIGALLAAKNDHPHEWMDISRIFILN</sequence>
<comment type="caution">
    <text evidence="1">The sequence shown here is derived from an EMBL/GenBank/DDBJ whole genome shotgun (WGS) entry which is preliminary data.</text>
</comment>
<dbReference type="PANTHER" id="PTHR23155">
    <property type="entry name" value="DISEASE RESISTANCE PROTEIN RP"/>
    <property type="match status" value="1"/>
</dbReference>
<dbReference type="InterPro" id="IPR044974">
    <property type="entry name" value="Disease_R_plants"/>
</dbReference>
<reference evidence="1 2" key="1">
    <citation type="journal article" date="2020" name="bioRxiv">
        <title>Sequence and annotation of 42 cannabis genomes reveals extensive copy number variation in cannabinoid synthesis and pathogen resistance genes.</title>
        <authorList>
            <person name="Mckernan K.J."/>
            <person name="Helbert Y."/>
            <person name="Kane L.T."/>
            <person name="Ebling H."/>
            <person name="Zhang L."/>
            <person name="Liu B."/>
            <person name="Eaton Z."/>
            <person name="Mclaughlin S."/>
            <person name="Kingan S."/>
            <person name="Baybayan P."/>
            <person name="Concepcion G."/>
            <person name="Jordan M."/>
            <person name="Riva A."/>
            <person name="Barbazuk W."/>
            <person name="Harkins T."/>
        </authorList>
    </citation>
    <scope>NUCLEOTIDE SEQUENCE [LARGE SCALE GENOMIC DNA]</scope>
    <source>
        <strain evidence="2">cv. Jamaican Lion 4</strain>
        <tissue evidence="1">Leaf</tissue>
    </source>
</reference>
<dbReference type="InterPro" id="IPR042197">
    <property type="entry name" value="Apaf_helical"/>
</dbReference>
<dbReference type="Proteomes" id="UP000525078">
    <property type="component" value="Unassembled WGS sequence"/>
</dbReference>
<dbReference type="SUPFAM" id="SSF52540">
    <property type="entry name" value="P-loop containing nucleoside triphosphate hydrolases"/>
    <property type="match status" value="1"/>
</dbReference>
<evidence type="ECO:0000313" key="2">
    <source>
        <dbReference type="Proteomes" id="UP000525078"/>
    </source>
</evidence>
<evidence type="ECO:0000313" key="1">
    <source>
        <dbReference type="EMBL" id="KAF4347784.1"/>
    </source>
</evidence>
<dbReference type="PRINTS" id="PR00364">
    <property type="entry name" value="DISEASERSIST"/>
</dbReference>
<gene>
    <name evidence="1" type="ORF">F8388_027357</name>
</gene>
<dbReference type="PANTHER" id="PTHR23155:SF759">
    <property type="entry name" value="AAA+ ATPASE DOMAIN-CONTAINING PROTEIN"/>
    <property type="match status" value="1"/>
</dbReference>
<dbReference type="AlphaFoldDB" id="A0A7J6DNV2"/>
<dbReference type="GO" id="GO:0043531">
    <property type="term" value="F:ADP binding"/>
    <property type="evidence" value="ECO:0007669"/>
    <property type="project" value="InterPro"/>
</dbReference>
<dbReference type="Gene3D" id="1.10.8.430">
    <property type="entry name" value="Helical domain of apoptotic protease-activating factors"/>
    <property type="match status" value="1"/>
</dbReference>
<protein>
    <recommendedName>
        <fullName evidence="3">NB-ARC domain-containing protein</fullName>
    </recommendedName>
</protein>